<dbReference type="RefSeq" id="WP_141645709.1">
    <property type="nucleotide sequence ID" value="NZ_VIFM01000134.1"/>
</dbReference>
<dbReference type="InterPro" id="IPR032710">
    <property type="entry name" value="NTF2-like_dom_sf"/>
</dbReference>
<dbReference type="Proteomes" id="UP000315369">
    <property type="component" value="Unassembled WGS sequence"/>
</dbReference>
<evidence type="ECO:0000313" key="2">
    <source>
        <dbReference type="Proteomes" id="UP000315369"/>
    </source>
</evidence>
<dbReference type="Pfam" id="PF12893">
    <property type="entry name" value="Lumazine_bd_2"/>
    <property type="match status" value="1"/>
</dbReference>
<dbReference type="EMBL" id="VIFM01000134">
    <property type="protein sequence ID" value="TQF12552.1"/>
    <property type="molecule type" value="Genomic_DNA"/>
</dbReference>
<dbReference type="OrthoDB" id="5676998at2"/>
<name>A0A540WU73_9BACT</name>
<sequence length="150" mass="16205">MKQHLRNAVAVGSVIVGAVLTSGSALGTPAPSEDEAGARRAVELYLKGHATGQVAPFREAMHDEMKMFLNRDGALVRKTTAEYLAGVNGKPAADEAKRKRRLVSLDVTGDVGVAKVELDHPDAFMTDYLTVIKTDGAWKIINKVVHIQKR</sequence>
<dbReference type="AlphaFoldDB" id="A0A540WU73"/>
<comment type="caution">
    <text evidence="1">The sequence shown here is derived from an EMBL/GenBank/DDBJ whole genome shotgun (WGS) entry which is preliminary data.</text>
</comment>
<evidence type="ECO:0000313" key="1">
    <source>
        <dbReference type="EMBL" id="TQF12552.1"/>
    </source>
</evidence>
<accession>A0A540WU73</accession>
<keyword evidence="2" id="KW-1185">Reference proteome</keyword>
<reference evidence="1 2" key="1">
    <citation type="submission" date="2019-06" db="EMBL/GenBank/DDBJ databases">
        <authorList>
            <person name="Livingstone P."/>
            <person name="Whitworth D."/>
        </authorList>
    </citation>
    <scope>NUCLEOTIDE SEQUENCE [LARGE SCALE GENOMIC DNA]</scope>
    <source>
        <strain evidence="1 2">AM401</strain>
    </source>
</reference>
<gene>
    <name evidence="1" type="ORF">FJV41_28425</name>
</gene>
<protein>
    <submittedName>
        <fullName evidence="1">Nuclear transport factor 2 family protein</fullName>
    </submittedName>
</protein>
<dbReference type="Gene3D" id="3.10.450.50">
    <property type="match status" value="1"/>
</dbReference>
<organism evidence="1 2">
    <name type="scientific">Myxococcus llanfairpwllgwyngyllgogerychwyrndrobwllllantysiliogogogochensis</name>
    <dbReference type="NCBI Taxonomy" id="2590453"/>
    <lineage>
        <taxon>Bacteria</taxon>
        <taxon>Pseudomonadati</taxon>
        <taxon>Myxococcota</taxon>
        <taxon>Myxococcia</taxon>
        <taxon>Myxococcales</taxon>
        <taxon>Cystobacterineae</taxon>
        <taxon>Myxococcaceae</taxon>
        <taxon>Myxococcus</taxon>
    </lineage>
</organism>
<dbReference type="InterPro" id="IPR039437">
    <property type="entry name" value="FrzH/put_lumazine-bd"/>
</dbReference>
<proteinExistence type="predicted"/>
<dbReference type="SUPFAM" id="SSF54427">
    <property type="entry name" value="NTF2-like"/>
    <property type="match status" value="1"/>
</dbReference>